<dbReference type="InterPro" id="IPR011059">
    <property type="entry name" value="Metal-dep_hydrolase_composite"/>
</dbReference>
<dbReference type="SUPFAM" id="SSF51338">
    <property type="entry name" value="Composite domain of metallo-dependent hydrolases"/>
    <property type="match status" value="1"/>
</dbReference>
<dbReference type="Proteomes" id="UP000627369">
    <property type="component" value="Unassembled WGS sequence"/>
</dbReference>
<dbReference type="Pfam" id="PF07969">
    <property type="entry name" value="Amidohydro_3"/>
    <property type="match status" value="1"/>
</dbReference>
<evidence type="ECO:0000259" key="1">
    <source>
        <dbReference type="Pfam" id="PF07969"/>
    </source>
</evidence>
<accession>A0A919G3V1</accession>
<dbReference type="SUPFAM" id="SSF51556">
    <property type="entry name" value="Metallo-dependent hydrolases"/>
    <property type="match status" value="1"/>
</dbReference>
<reference evidence="2" key="1">
    <citation type="journal article" date="2014" name="Int. J. Syst. Evol. Microbiol.">
        <title>Complete genome sequence of Corynebacterium casei LMG S-19264T (=DSM 44701T), isolated from a smear-ripened cheese.</title>
        <authorList>
            <consortium name="US DOE Joint Genome Institute (JGI-PGF)"/>
            <person name="Walter F."/>
            <person name="Albersmeier A."/>
            <person name="Kalinowski J."/>
            <person name="Ruckert C."/>
        </authorList>
    </citation>
    <scope>NUCLEOTIDE SEQUENCE</scope>
    <source>
        <strain evidence="2">CGMCC 4.7398</strain>
    </source>
</reference>
<name>A0A919G3V1_9MICO</name>
<sequence>MSQPARSILYRNGVVHSAADPFAEAILVDDGVVAWLGADDTAAGLAARADRVIDLDGALVTPGFVDAHAHVLETGLSADSVDLTTAGGVHSLADALAALYVGARRLAATDPSGDEVLLAYGWDEQAWPERRAFTREELDAACGGRPVYAARVDVHSAVVSTAMAARAGIQQDPAWTGMGLSGSGWSDAPADTGLVTAALHHTVRDVAHALSPERRSRIYRDTLTAWAARGIVSVHEMSGEHLDTRAGLAELYAMTASSVTPEALAEPGAPALPHLVAYRGELCESADDARALLAELPFLTGIGGDLNVDGSIGSRTAALRSPYADLPADPSTGTFAGALTNADGTPWTGNLYLSADQIATHLAAVQGAGVQAAFHVIGDRAMDTMVLGLQIAAQTTGESALRAGHHRIEHGLFVDAVTLAALLVHGVGLSVQPAFDSVFGGTKGVYASRLGPMRAGSLMPFADLAQAGVPLAFGSDTPVTPVDPWQGVRAATSHEDPEQRISAGAAFRAHTRGGWRLAGLDHTGAGQLRVGAPAHLAVWRAEQLGVQAAPGRLSSWSEEARAGTPLLPDLSPDAVDPECLHTMRDGVVLHDAL</sequence>
<keyword evidence="3" id="KW-1185">Reference proteome</keyword>
<evidence type="ECO:0000313" key="3">
    <source>
        <dbReference type="Proteomes" id="UP000627369"/>
    </source>
</evidence>
<dbReference type="InterPro" id="IPR013108">
    <property type="entry name" value="Amidohydro_3"/>
</dbReference>
<protein>
    <submittedName>
        <fullName evidence="2">Amidohydrolase</fullName>
    </submittedName>
</protein>
<organism evidence="2 3">
    <name type="scientific">Promicromonospora soli</name>
    <dbReference type="NCBI Taxonomy" id="2035533"/>
    <lineage>
        <taxon>Bacteria</taxon>
        <taxon>Bacillati</taxon>
        <taxon>Actinomycetota</taxon>
        <taxon>Actinomycetes</taxon>
        <taxon>Micrococcales</taxon>
        <taxon>Promicromonosporaceae</taxon>
        <taxon>Promicromonospora</taxon>
    </lineage>
</organism>
<comment type="caution">
    <text evidence="2">The sequence shown here is derived from an EMBL/GenBank/DDBJ whole genome shotgun (WGS) entry which is preliminary data.</text>
</comment>
<dbReference type="GO" id="GO:0016810">
    <property type="term" value="F:hydrolase activity, acting on carbon-nitrogen (but not peptide) bonds"/>
    <property type="evidence" value="ECO:0007669"/>
    <property type="project" value="InterPro"/>
</dbReference>
<proteinExistence type="predicted"/>
<dbReference type="RefSeq" id="WP_189670933.1">
    <property type="nucleotide sequence ID" value="NZ_BNAS01000006.1"/>
</dbReference>
<dbReference type="Gene3D" id="3.20.20.140">
    <property type="entry name" value="Metal-dependent hydrolases"/>
    <property type="match status" value="1"/>
</dbReference>
<dbReference type="EMBL" id="BNAS01000006">
    <property type="protein sequence ID" value="GHH77567.1"/>
    <property type="molecule type" value="Genomic_DNA"/>
</dbReference>
<dbReference type="Gene3D" id="3.10.310.70">
    <property type="match status" value="1"/>
</dbReference>
<dbReference type="AlphaFoldDB" id="A0A919G3V1"/>
<dbReference type="PANTHER" id="PTHR22642:SF2">
    <property type="entry name" value="PROTEIN LONG AFTER FAR-RED 3"/>
    <property type="match status" value="1"/>
</dbReference>
<gene>
    <name evidence="2" type="ORF">GCM10017772_38870</name>
</gene>
<reference evidence="2" key="2">
    <citation type="submission" date="2020-09" db="EMBL/GenBank/DDBJ databases">
        <authorList>
            <person name="Sun Q."/>
            <person name="Zhou Y."/>
        </authorList>
    </citation>
    <scope>NUCLEOTIDE SEQUENCE</scope>
    <source>
        <strain evidence="2">CGMCC 4.7398</strain>
    </source>
</reference>
<dbReference type="Gene3D" id="2.30.40.10">
    <property type="entry name" value="Urease, subunit C, domain 1"/>
    <property type="match status" value="1"/>
</dbReference>
<dbReference type="InterPro" id="IPR032466">
    <property type="entry name" value="Metal_Hydrolase"/>
</dbReference>
<feature type="domain" description="Amidohydrolase 3" evidence="1">
    <location>
        <begin position="51"/>
        <end position="588"/>
    </location>
</feature>
<dbReference type="PANTHER" id="PTHR22642">
    <property type="entry name" value="IMIDAZOLONEPROPIONASE"/>
    <property type="match status" value="1"/>
</dbReference>
<evidence type="ECO:0000313" key="2">
    <source>
        <dbReference type="EMBL" id="GHH77567.1"/>
    </source>
</evidence>